<dbReference type="GO" id="GO:1901135">
    <property type="term" value="P:carbohydrate derivative metabolic process"/>
    <property type="evidence" value="ECO:0007669"/>
    <property type="project" value="InterPro"/>
</dbReference>
<name>A0A382R518_9ZZZZ</name>
<dbReference type="AlphaFoldDB" id="A0A382R518"/>
<dbReference type="Pfam" id="PF10432">
    <property type="entry name" value="bact-PGI_C"/>
    <property type="match status" value="1"/>
</dbReference>
<dbReference type="GO" id="GO:0005975">
    <property type="term" value="P:carbohydrate metabolic process"/>
    <property type="evidence" value="ECO:0007669"/>
    <property type="project" value="InterPro"/>
</dbReference>
<dbReference type="SUPFAM" id="SSF53697">
    <property type="entry name" value="SIS domain"/>
    <property type="match status" value="1"/>
</dbReference>
<evidence type="ECO:0000313" key="4">
    <source>
        <dbReference type="EMBL" id="SVC92833.1"/>
    </source>
</evidence>
<comment type="similarity">
    <text evidence="1">Belongs to the PGI/PMI family.</text>
</comment>
<evidence type="ECO:0000256" key="2">
    <source>
        <dbReference type="ARBA" id="ARBA00023235"/>
    </source>
</evidence>
<evidence type="ECO:0000259" key="3">
    <source>
        <dbReference type="PROSITE" id="PS51464"/>
    </source>
</evidence>
<proteinExistence type="inferred from homology"/>
<feature type="non-terminal residue" evidence="4">
    <location>
        <position position="242"/>
    </location>
</feature>
<keyword evidence="2" id="KW-0413">Isomerase</keyword>
<dbReference type="InterPro" id="IPR046348">
    <property type="entry name" value="SIS_dom_sf"/>
</dbReference>
<dbReference type="GO" id="GO:0004476">
    <property type="term" value="F:mannose-6-phosphate isomerase activity"/>
    <property type="evidence" value="ECO:0007669"/>
    <property type="project" value="InterPro"/>
</dbReference>
<reference evidence="4" key="1">
    <citation type="submission" date="2018-05" db="EMBL/GenBank/DDBJ databases">
        <authorList>
            <person name="Lanie J.A."/>
            <person name="Ng W.-L."/>
            <person name="Kazmierczak K.M."/>
            <person name="Andrzejewski T.M."/>
            <person name="Davidsen T.M."/>
            <person name="Wayne K.J."/>
            <person name="Tettelin H."/>
            <person name="Glass J.I."/>
            <person name="Rusch D."/>
            <person name="Podicherti R."/>
            <person name="Tsui H.-C.T."/>
            <person name="Winkler M.E."/>
        </authorList>
    </citation>
    <scope>NUCLEOTIDE SEQUENCE</scope>
</reference>
<gene>
    <name evidence="4" type="ORF">METZ01_LOCUS345687</name>
</gene>
<dbReference type="InterPro" id="IPR001347">
    <property type="entry name" value="SIS_dom"/>
</dbReference>
<dbReference type="EMBL" id="UINC01119191">
    <property type="protein sequence ID" value="SVC92833.1"/>
    <property type="molecule type" value="Genomic_DNA"/>
</dbReference>
<sequence length="242" mass="26280">MSVLDYKITYKSLDPSNMGQRLESFPQQCVNAWKHSTQCFELPSGYKDVDDIVILGMGGSAIGAELLVDLATVEQTPPIRIHSNYGLPNHVTKNTLVIASSNSGRTAETLSGFNEAINIGAKVISITAGTEMAVQAENAGRPVLKVNYQGEPRTALGYSFLAPLGIMVQLNLIRDVSPEINESVNELSKLVKTKVGMDVLRENNKSKQLAHLILSKLPVVYGGGIFSGVAHRWKTQLNENSK</sequence>
<accession>A0A382R518</accession>
<dbReference type="GO" id="GO:0097367">
    <property type="term" value="F:carbohydrate derivative binding"/>
    <property type="evidence" value="ECO:0007669"/>
    <property type="project" value="InterPro"/>
</dbReference>
<evidence type="ECO:0000256" key="1">
    <source>
        <dbReference type="ARBA" id="ARBA00010523"/>
    </source>
</evidence>
<protein>
    <recommendedName>
        <fullName evidence="3">SIS domain-containing protein</fullName>
    </recommendedName>
</protein>
<dbReference type="InterPro" id="IPR019490">
    <property type="entry name" value="Glu6P/Mann6P_isomerase_C"/>
</dbReference>
<dbReference type="GO" id="GO:0004347">
    <property type="term" value="F:glucose-6-phosphate isomerase activity"/>
    <property type="evidence" value="ECO:0007669"/>
    <property type="project" value="InterPro"/>
</dbReference>
<dbReference type="PROSITE" id="PS51464">
    <property type="entry name" value="SIS"/>
    <property type="match status" value="1"/>
</dbReference>
<feature type="domain" description="SIS" evidence="3">
    <location>
        <begin position="42"/>
        <end position="172"/>
    </location>
</feature>
<organism evidence="4">
    <name type="scientific">marine metagenome</name>
    <dbReference type="NCBI Taxonomy" id="408172"/>
    <lineage>
        <taxon>unclassified sequences</taxon>
        <taxon>metagenomes</taxon>
        <taxon>ecological metagenomes</taxon>
    </lineage>
</organism>
<dbReference type="Gene3D" id="3.40.50.10490">
    <property type="entry name" value="Glucose-6-phosphate isomerase like protein, domain 1"/>
    <property type="match status" value="2"/>
</dbReference>